<keyword evidence="3 11" id="KW-0812">Transmembrane</keyword>
<dbReference type="Gene3D" id="3.80.10.10">
    <property type="entry name" value="Ribonuclease Inhibitor"/>
    <property type="match status" value="1"/>
</dbReference>
<keyword evidence="9" id="KW-0325">Glycoprotein</keyword>
<feature type="domain" description="Protein kinase" evidence="13">
    <location>
        <begin position="280"/>
        <end position="529"/>
    </location>
</feature>
<dbReference type="SMART" id="SM00219">
    <property type="entry name" value="TyrKc"/>
    <property type="match status" value="1"/>
</dbReference>
<feature type="compositionally biased region" description="Pro residues" evidence="10">
    <location>
        <begin position="246"/>
        <end position="255"/>
    </location>
</feature>
<dbReference type="Pfam" id="PF07714">
    <property type="entry name" value="PK_Tyr_Ser-Thr"/>
    <property type="match status" value="1"/>
</dbReference>
<keyword evidence="2" id="KW-0433">Leucine-rich repeat</keyword>
<dbReference type="InterPro" id="IPR000719">
    <property type="entry name" value="Prot_kinase_dom"/>
</dbReference>
<dbReference type="SUPFAM" id="SSF56112">
    <property type="entry name" value="Protein kinase-like (PK-like)"/>
    <property type="match status" value="1"/>
</dbReference>
<dbReference type="SUPFAM" id="SSF52058">
    <property type="entry name" value="L domain-like"/>
    <property type="match status" value="1"/>
</dbReference>
<sequence length="529" mass="56840">MEKWRVVKLVFLVICILGWEIKSINGATDPNDVSALKGMYSSLNSPPQLAQWSGDDPCGQSWTGITCSGSRVTEIKVAGLGLSGSIGFQLAGLTSVTNLDVSNNNIAGDIPYSLPPNLQQLNLANNKFTGGLPYSISQMTSLKYLNVGQNQLQNQLSDTFSQLSSLSTLDVSSNTMTGNLPQSLSLLSSMTTMFLQNNQFTGNIDVLANLPLKNLNVANNQFTGWIPEQLKSIDLQTGGNPWSSGPAPPPPPGTPPANEGNRNHKSGGNDSPAGTGAGNQSKSSGIGGGGIAGIVISLIVVGAVVAFFLVKRRSRRTSSDIEKLDSQPFAPLASNEIHELKSVETSSGIKTVTFDAPALINLRPPPTDRSKSFDDEDVSRKPPIVVKKAVLAVKKINLSAFRDDLSEDFVEIVSNISSLHHPNVTELVGYCSEHGQHLLVYEFHNGNLHDFLHLSEENSKPLTWNTRVKIALGTARALEYLHEVCSLSIIHKNVKSTNILLDTELNPHLSDSGLATFVRNADQVSFVPL</sequence>
<keyword evidence="7 11" id="KW-0472">Membrane</keyword>
<feature type="transmembrane region" description="Helical" evidence="11">
    <location>
        <begin position="289"/>
        <end position="310"/>
    </location>
</feature>
<evidence type="ECO:0000259" key="13">
    <source>
        <dbReference type="PROSITE" id="PS50011"/>
    </source>
</evidence>
<dbReference type="InterPro" id="IPR032675">
    <property type="entry name" value="LRR_dom_sf"/>
</dbReference>
<dbReference type="FunFam" id="3.80.10.10:FF:000062">
    <property type="entry name" value="protein STRUBBELIG-RECEPTOR FAMILY 3"/>
    <property type="match status" value="1"/>
</dbReference>
<evidence type="ECO:0000256" key="4">
    <source>
        <dbReference type="ARBA" id="ARBA00022729"/>
    </source>
</evidence>
<keyword evidence="15" id="KW-1185">Reference proteome</keyword>
<dbReference type="GO" id="GO:0004713">
    <property type="term" value="F:protein tyrosine kinase activity"/>
    <property type="evidence" value="ECO:0007669"/>
    <property type="project" value="InterPro"/>
</dbReference>
<protein>
    <submittedName>
        <fullName evidence="14">Protein STRUBBELIG-RECEPTOR FAMILY 6</fullName>
    </submittedName>
</protein>
<evidence type="ECO:0000256" key="2">
    <source>
        <dbReference type="ARBA" id="ARBA00022614"/>
    </source>
</evidence>
<dbReference type="Pfam" id="PF00560">
    <property type="entry name" value="LRR_1"/>
    <property type="match status" value="1"/>
</dbReference>
<dbReference type="InParanoid" id="A0A7J7DBR4"/>
<dbReference type="Pfam" id="PF08263">
    <property type="entry name" value="LRRNT_2"/>
    <property type="match status" value="1"/>
</dbReference>
<dbReference type="InterPro" id="IPR011009">
    <property type="entry name" value="Kinase-like_dom_sf"/>
</dbReference>
<name>A0A7J7DBR4_TRIWF</name>
<dbReference type="PANTHER" id="PTHR48056">
    <property type="entry name" value="LRR RECEPTOR-LIKE SERINE/THREONINE-PROTEIN KINASE-RELATED"/>
    <property type="match status" value="1"/>
</dbReference>
<accession>A0A7J7DBR4</accession>
<dbReference type="InterPro" id="IPR013210">
    <property type="entry name" value="LRR_N_plant-typ"/>
</dbReference>
<dbReference type="InterPro" id="IPR020635">
    <property type="entry name" value="Tyr_kinase_cat_dom"/>
</dbReference>
<dbReference type="InterPro" id="IPR001611">
    <property type="entry name" value="Leu-rich_rpt"/>
</dbReference>
<evidence type="ECO:0000256" key="6">
    <source>
        <dbReference type="ARBA" id="ARBA00022989"/>
    </source>
</evidence>
<proteinExistence type="predicted"/>
<dbReference type="Gene3D" id="1.10.510.10">
    <property type="entry name" value="Transferase(Phosphotransferase) domain 1"/>
    <property type="match status" value="1"/>
</dbReference>
<evidence type="ECO:0000256" key="3">
    <source>
        <dbReference type="ARBA" id="ARBA00022692"/>
    </source>
</evidence>
<dbReference type="InterPro" id="IPR001245">
    <property type="entry name" value="Ser-Thr/Tyr_kinase_cat_dom"/>
</dbReference>
<reference evidence="14 15" key="1">
    <citation type="journal article" date="2020" name="Nat. Commun.">
        <title>Genome of Tripterygium wilfordii and identification of cytochrome P450 involved in triptolide biosynthesis.</title>
        <authorList>
            <person name="Tu L."/>
            <person name="Su P."/>
            <person name="Zhang Z."/>
            <person name="Gao L."/>
            <person name="Wang J."/>
            <person name="Hu T."/>
            <person name="Zhou J."/>
            <person name="Zhang Y."/>
            <person name="Zhao Y."/>
            <person name="Liu Y."/>
            <person name="Song Y."/>
            <person name="Tong Y."/>
            <person name="Lu Y."/>
            <person name="Yang J."/>
            <person name="Xu C."/>
            <person name="Jia M."/>
            <person name="Peters R.J."/>
            <person name="Huang L."/>
            <person name="Gao W."/>
        </authorList>
    </citation>
    <scope>NUCLEOTIDE SEQUENCE [LARGE SCALE GENOMIC DNA]</scope>
    <source>
        <strain evidence="15">cv. XIE 37</strain>
        <tissue evidence="14">Leaf</tissue>
    </source>
</reference>
<evidence type="ECO:0000256" key="10">
    <source>
        <dbReference type="SAM" id="MobiDB-lite"/>
    </source>
</evidence>
<keyword evidence="6 11" id="KW-1133">Transmembrane helix</keyword>
<feature type="signal peptide" evidence="12">
    <location>
        <begin position="1"/>
        <end position="26"/>
    </location>
</feature>
<dbReference type="GO" id="GO:0033612">
    <property type="term" value="F:receptor serine/threonine kinase binding"/>
    <property type="evidence" value="ECO:0007669"/>
    <property type="project" value="TreeGrafter"/>
</dbReference>
<gene>
    <name evidence="14" type="ORF">HS088_TW08G00413</name>
</gene>
<feature type="region of interest" description="Disordered" evidence="10">
    <location>
        <begin position="235"/>
        <end position="283"/>
    </location>
</feature>
<evidence type="ECO:0000313" key="14">
    <source>
        <dbReference type="EMBL" id="KAF5743825.1"/>
    </source>
</evidence>
<evidence type="ECO:0000256" key="11">
    <source>
        <dbReference type="SAM" id="Phobius"/>
    </source>
</evidence>
<dbReference type="Pfam" id="PF13855">
    <property type="entry name" value="LRR_8"/>
    <property type="match status" value="1"/>
</dbReference>
<evidence type="ECO:0000256" key="5">
    <source>
        <dbReference type="ARBA" id="ARBA00022737"/>
    </source>
</evidence>
<dbReference type="InterPro" id="IPR050647">
    <property type="entry name" value="Plant_LRR-RLKs"/>
</dbReference>
<organism evidence="14 15">
    <name type="scientific">Tripterygium wilfordii</name>
    <name type="common">Thunder God vine</name>
    <dbReference type="NCBI Taxonomy" id="458696"/>
    <lineage>
        <taxon>Eukaryota</taxon>
        <taxon>Viridiplantae</taxon>
        <taxon>Streptophyta</taxon>
        <taxon>Embryophyta</taxon>
        <taxon>Tracheophyta</taxon>
        <taxon>Spermatophyta</taxon>
        <taxon>Magnoliopsida</taxon>
        <taxon>eudicotyledons</taxon>
        <taxon>Gunneridae</taxon>
        <taxon>Pentapetalae</taxon>
        <taxon>rosids</taxon>
        <taxon>fabids</taxon>
        <taxon>Celastrales</taxon>
        <taxon>Celastraceae</taxon>
        <taxon>Tripterygium</taxon>
    </lineage>
</organism>
<dbReference type="Proteomes" id="UP000593562">
    <property type="component" value="Unassembled WGS sequence"/>
</dbReference>
<evidence type="ECO:0000256" key="12">
    <source>
        <dbReference type="SAM" id="SignalP"/>
    </source>
</evidence>
<dbReference type="GO" id="GO:0016020">
    <property type="term" value="C:membrane"/>
    <property type="evidence" value="ECO:0007669"/>
    <property type="project" value="UniProtKB-SubCell"/>
</dbReference>
<evidence type="ECO:0000313" key="15">
    <source>
        <dbReference type="Proteomes" id="UP000593562"/>
    </source>
</evidence>
<dbReference type="Gene3D" id="3.30.200.20">
    <property type="entry name" value="Phosphorylase Kinase, domain 1"/>
    <property type="match status" value="1"/>
</dbReference>
<evidence type="ECO:0000256" key="1">
    <source>
        <dbReference type="ARBA" id="ARBA00004370"/>
    </source>
</evidence>
<comment type="subcellular location">
    <subcellularLocation>
        <location evidence="1">Membrane</location>
    </subcellularLocation>
</comment>
<keyword evidence="5" id="KW-0677">Repeat</keyword>
<comment type="caution">
    <text evidence="14">The sequence shown here is derived from an EMBL/GenBank/DDBJ whole genome shotgun (WGS) entry which is preliminary data.</text>
</comment>
<dbReference type="GO" id="GO:0005524">
    <property type="term" value="F:ATP binding"/>
    <property type="evidence" value="ECO:0007669"/>
    <property type="project" value="InterPro"/>
</dbReference>
<evidence type="ECO:0000256" key="9">
    <source>
        <dbReference type="ARBA" id="ARBA00023180"/>
    </source>
</evidence>
<dbReference type="AlphaFoldDB" id="A0A7J7DBR4"/>
<keyword evidence="8 14" id="KW-0675">Receptor</keyword>
<evidence type="ECO:0000256" key="8">
    <source>
        <dbReference type="ARBA" id="ARBA00023170"/>
    </source>
</evidence>
<dbReference type="PANTHER" id="PTHR48056:SF44">
    <property type="entry name" value="RECEPTOR PROTEIN KINASE CLAVATA1"/>
    <property type="match status" value="1"/>
</dbReference>
<evidence type="ECO:0000256" key="7">
    <source>
        <dbReference type="ARBA" id="ARBA00023136"/>
    </source>
</evidence>
<keyword evidence="4 12" id="KW-0732">Signal</keyword>
<dbReference type="PROSITE" id="PS50011">
    <property type="entry name" value="PROTEIN_KINASE_DOM"/>
    <property type="match status" value="1"/>
</dbReference>
<feature type="chain" id="PRO_5029593641" evidence="12">
    <location>
        <begin position="27"/>
        <end position="529"/>
    </location>
</feature>
<dbReference type="EMBL" id="JAAARO010000008">
    <property type="protein sequence ID" value="KAF5743825.1"/>
    <property type="molecule type" value="Genomic_DNA"/>
</dbReference>